<evidence type="ECO:0000256" key="1">
    <source>
        <dbReference type="ARBA" id="ARBA00004141"/>
    </source>
</evidence>
<gene>
    <name evidence="7" type="ORF">FD03_GL001815</name>
</gene>
<dbReference type="EMBL" id="AZDZ01000003">
    <property type="protein sequence ID" value="KRK80395.1"/>
    <property type="molecule type" value="Genomic_DNA"/>
</dbReference>
<dbReference type="PANTHER" id="PTHR42826">
    <property type="entry name" value="DICARBOXYLATE TRANSPORTER 2.1, CHLOROPLASTIC"/>
    <property type="match status" value="1"/>
</dbReference>
<organism evidence="7 8">
    <name type="scientific">Companilactobacillus nodensis DSM 19682 = JCM 14932 = NBRC 107160</name>
    <dbReference type="NCBI Taxonomy" id="1423775"/>
    <lineage>
        <taxon>Bacteria</taxon>
        <taxon>Bacillati</taxon>
        <taxon>Bacillota</taxon>
        <taxon>Bacilli</taxon>
        <taxon>Lactobacillales</taxon>
        <taxon>Lactobacillaceae</taxon>
        <taxon>Companilactobacillus</taxon>
    </lineage>
</organism>
<feature type="transmembrane region" description="Helical" evidence="6">
    <location>
        <begin position="394"/>
        <end position="421"/>
    </location>
</feature>
<feature type="transmembrane region" description="Helical" evidence="6">
    <location>
        <begin position="41"/>
        <end position="69"/>
    </location>
</feature>
<feature type="transmembrane region" description="Helical" evidence="6">
    <location>
        <begin position="89"/>
        <end position="108"/>
    </location>
</feature>
<reference evidence="7 8" key="1">
    <citation type="journal article" date="2015" name="Genome Announc.">
        <title>Expanding the biotechnology potential of lactobacilli through comparative genomics of 213 strains and associated genera.</title>
        <authorList>
            <person name="Sun Z."/>
            <person name="Harris H.M."/>
            <person name="McCann A."/>
            <person name="Guo C."/>
            <person name="Argimon S."/>
            <person name="Zhang W."/>
            <person name="Yang X."/>
            <person name="Jeffery I.B."/>
            <person name="Cooney J.C."/>
            <person name="Kagawa T.F."/>
            <person name="Liu W."/>
            <person name="Song Y."/>
            <person name="Salvetti E."/>
            <person name="Wrobel A."/>
            <person name="Rasinkangas P."/>
            <person name="Parkhill J."/>
            <person name="Rea M.C."/>
            <person name="O'Sullivan O."/>
            <person name="Ritari J."/>
            <person name="Douillard F.P."/>
            <person name="Paul Ross R."/>
            <person name="Yang R."/>
            <person name="Briner A.E."/>
            <person name="Felis G.E."/>
            <person name="de Vos W.M."/>
            <person name="Barrangou R."/>
            <person name="Klaenhammer T.R."/>
            <person name="Caufield P.W."/>
            <person name="Cui Y."/>
            <person name="Zhang H."/>
            <person name="O'Toole P.W."/>
        </authorList>
    </citation>
    <scope>NUCLEOTIDE SEQUENCE [LARGE SCALE GENOMIC DNA]</scope>
    <source>
        <strain evidence="7 8">DSM 19682</strain>
    </source>
</reference>
<keyword evidence="5 6" id="KW-0472">Membrane</keyword>
<evidence type="ECO:0000256" key="5">
    <source>
        <dbReference type="ARBA" id="ARBA00023136"/>
    </source>
</evidence>
<keyword evidence="3 6" id="KW-0812">Transmembrane</keyword>
<dbReference type="Pfam" id="PF00939">
    <property type="entry name" value="Na_sulph_symp"/>
    <property type="match status" value="1"/>
</dbReference>
<feature type="transmembrane region" description="Helical" evidence="6">
    <location>
        <begin position="218"/>
        <end position="241"/>
    </location>
</feature>
<name>A0A0R1KAK1_9LACO</name>
<evidence type="ECO:0000313" key="8">
    <source>
        <dbReference type="Proteomes" id="UP000051248"/>
    </source>
</evidence>
<keyword evidence="4 6" id="KW-1133">Transmembrane helix</keyword>
<dbReference type="PATRIC" id="fig|1423775.4.peg.1852"/>
<dbReference type="GO" id="GO:0016020">
    <property type="term" value="C:membrane"/>
    <property type="evidence" value="ECO:0007669"/>
    <property type="project" value="UniProtKB-SubCell"/>
</dbReference>
<dbReference type="AlphaFoldDB" id="A0A0R1KAK1"/>
<sequence>MENMLEKVKFKGFIWPIVIGLIIWFTTGIRPSGVSVQAWHMLALFVGTIIGCITQPLSIAGVTLIGFTLTVGLGLSDMKTGLTAFSNSAAWLIAMAFMLSRGVIKTGLGRRIALYFVRMFGKRTLGLAYSIMGIDLVTSPAIPSNTARAGGVVYPIIESLARTFGSKTEDGTQRKMGAYLVFTEFHANLLTSALFLTAMAPNLVTAQLASTLKVNLTWMGWLEAASVPILICLAVVPWIIYKMYPPEIKETPNAKDWANKELAEMGKMKLSEKIMGSVFILTLVLWMLSSIIGMDATFVAFLAISILLITGVLSVNDLVTEKGAWTVLIWLSILVFMAGKLTEFGFITWMSKSIASGLHGVSWAVMLAILAIVLFYSHYLFASATAHVSAMYGPFLAVAISAGAPAQMSAMLLAMITAVMASTTHYANGPASILAGSGYVKQNDWWKMNFVLGIFYLLVIGIVGPLWMKVIGLW</sequence>
<comment type="subcellular location">
    <subcellularLocation>
        <location evidence="1">Membrane</location>
        <topology evidence="1">Multi-pass membrane protein</topology>
    </subcellularLocation>
</comment>
<feature type="transmembrane region" description="Helical" evidence="6">
    <location>
        <begin position="298"/>
        <end position="315"/>
    </location>
</feature>
<feature type="transmembrane region" description="Helical" evidence="6">
    <location>
        <begin position="361"/>
        <end position="382"/>
    </location>
</feature>
<dbReference type="InterPro" id="IPR001898">
    <property type="entry name" value="SLC13A/DASS"/>
</dbReference>
<feature type="transmembrane region" description="Helical" evidence="6">
    <location>
        <begin position="177"/>
        <end position="198"/>
    </location>
</feature>
<dbReference type="Proteomes" id="UP000051248">
    <property type="component" value="Unassembled WGS sequence"/>
</dbReference>
<evidence type="ECO:0000256" key="4">
    <source>
        <dbReference type="ARBA" id="ARBA00022989"/>
    </source>
</evidence>
<evidence type="ECO:0000256" key="2">
    <source>
        <dbReference type="ARBA" id="ARBA00007349"/>
    </source>
</evidence>
<keyword evidence="8" id="KW-1185">Reference proteome</keyword>
<protein>
    <submittedName>
        <fullName evidence="7">2-oxoglutarate malate translocator</fullName>
    </submittedName>
</protein>
<proteinExistence type="inferred from homology"/>
<feature type="transmembrane region" description="Helical" evidence="6">
    <location>
        <begin position="450"/>
        <end position="468"/>
    </location>
</feature>
<feature type="transmembrane region" description="Helical" evidence="6">
    <location>
        <begin position="327"/>
        <end position="349"/>
    </location>
</feature>
<feature type="transmembrane region" description="Helical" evidence="6">
    <location>
        <begin position="274"/>
        <end position="292"/>
    </location>
</feature>
<dbReference type="NCBIfam" id="TIGR00785">
    <property type="entry name" value="dass"/>
    <property type="match status" value="1"/>
</dbReference>
<comment type="caution">
    <text evidence="7">The sequence shown here is derived from an EMBL/GenBank/DDBJ whole genome shotgun (WGS) entry which is preliminary data.</text>
</comment>
<comment type="similarity">
    <text evidence="2">Belongs to the SLC13A/DASS transporter (TC 2.A.47) family. DIT1 subfamily.</text>
</comment>
<dbReference type="OrthoDB" id="1401038at2"/>
<dbReference type="InterPro" id="IPR030676">
    <property type="entry name" value="CitT-rel"/>
</dbReference>
<evidence type="ECO:0000256" key="6">
    <source>
        <dbReference type="SAM" id="Phobius"/>
    </source>
</evidence>
<feature type="transmembrane region" description="Helical" evidence="6">
    <location>
        <begin position="12"/>
        <end position="29"/>
    </location>
</feature>
<accession>A0A0R1KAK1</accession>
<dbReference type="GO" id="GO:0022857">
    <property type="term" value="F:transmembrane transporter activity"/>
    <property type="evidence" value="ECO:0007669"/>
    <property type="project" value="InterPro"/>
</dbReference>
<evidence type="ECO:0000313" key="7">
    <source>
        <dbReference type="EMBL" id="KRK80395.1"/>
    </source>
</evidence>
<dbReference type="RefSeq" id="WP_025025224.1">
    <property type="nucleotide sequence ID" value="NZ_AZDZ01000003.1"/>
</dbReference>
<dbReference type="eggNOG" id="COG0471">
    <property type="taxonomic scope" value="Bacteria"/>
</dbReference>
<dbReference type="PIRSF" id="PIRSF002457">
    <property type="entry name" value="DASS"/>
    <property type="match status" value="1"/>
</dbReference>
<evidence type="ECO:0000256" key="3">
    <source>
        <dbReference type="ARBA" id="ARBA00022692"/>
    </source>
</evidence>